<evidence type="ECO:0000259" key="1">
    <source>
        <dbReference type="Pfam" id="PF02221"/>
    </source>
</evidence>
<reference evidence="2" key="3">
    <citation type="submission" date="2023-05" db="EMBL/GenBank/DDBJ databases">
        <authorList>
            <person name="Smith C.H."/>
        </authorList>
    </citation>
    <scope>NUCLEOTIDE SEQUENCE</scope>
    <source>
        <strain evidence="2">CHS0354</strain>
        <tissue evidence="2">Mantle</tissue>
    </source>
</reference>
<keyword evidence="3" id="KW-1185">Reference proteome</keyword>
<reference evidence="2" key="2">
    <citation type="journal article" date="2021" name="Genome Biol. Evol.">
        <title>Developing a high-quality reference genome for a parasitic bivalve with doubly uniparental inheritance (Bivalvia: Unionida).</title>
        <authorList>
            <person name="Smith C.H."/>
        </authorList>
    </citation>
    <scope>NUCLEOTIDE SEQUENCE</scope>
    <source>
        <strain evidence="2">CHS0354</strain>
        <tissue evidence="2">Mantle</tissue>
    </source>
</reference>
<name>A0AAE0SRL4_9BIVA</name>
<dbReference type="SUPFAM" id="SSF81296">
    <property type="entry name" value="E set domains"/>
    <property type="match status" value="1"/>
</dbReference>
<sequence>MKSRTNGMKIPAISLVLYGVVCLTFFRSCKAVSQNDILRYRSSSDDPGHVENCGQANMNITWLPKELDPHGSLIFDVSFIFPVDFDKGTLDADIKLSGMEFRNTFAVQCTYLQKAIPTVTCPARKNQVVKGLYTISDLSKLSSFPGKIEAVLRAYNSDKQEVFCGIVKTVVKG</sequence>
<accession>A0AAE0SRL4</accession>
<dbReference type="InterPro" id="IPR014756">
    <property type="entry name" value="Ig_E-set"/>
</dbReference>
<dbReference type="Pfam" id="PF02221">
    <property type="entry name" value="E1_DerP2_DerF2"/>
    <property type="match status" value="1"/>
</dbReference>
<proteinExistence type="predicted"/>
<dbReference type="AlphaFoldDB" id="A0AAE0SRL4"/>
<comment type="caution">
    <text evidence="2">The sequence shown here is derived from an EMBL/GenBank/DDBJ whole genome shotgun (WGS) entry which is preliminary data.</text>
</comment>
<dbReference type="Proteomes" id="UP001195483">
    <property type="component" value="Unassembled WGS sequence"/>
</dbReference>
<evidence type="ECO:0000313" key="2">
    <source>
        <dbReference type="EMBL" id="KAK3596425.1"/>
    </source>
</evidence>
<organism evidence="2 3">
    <name type="scientific">Potamilus streckersoni</name>
    <dbReference type="NCBI Taxonomy" id="2493646"/>
    <lineage>
        <taxon>Eukaryota</taxon>
        <taxon>Metazoa</taxon>
        <taxon>Spiralia</taxon>
        <taxon>Lophotrochozoa</taxon>
        <taxon>Mollusca</taxon>
        <taxon>Bivalvia</taxon>
        <taxon>Autobranchia</taxon>
        <taxon>Heteroconchia</taxon>
        <taxon>Palaeoheterodonta</taxon>
        <taxon>Unionida</taxon>
        <taxon>Unionoidea</taxon>
        <taxon>Unionidae</taxon>
        <taxon>Ambleminae</taxon>
        <taxon>Lampsilini</taxon>
        <taxon>Potamilus</taxon>
    </lineage>
</organism>
<evidence type="ECO:0000313" key="3">
    <source>
        <dbReference type="Proteomes" id="UP001195483"/>
    </source>
</evidence>
<reference evidence="2" key="1">
    <citation type="journal article" date="2021" name="Genome Biol. Evol.">
        <title>A High-Quality Reference Genome for a Parasitic Bivalve with Doubly Uniparental Inheritance (Bivalvia: Unionida).</title>
        <authorList>
            <person name="Smith C.H."/>
        </authorList>
    </citation>
    <scope>NUCLEOTIDE SEQUENCE</scope>
    <source>
        <strain evidence="2">CHS0354</strain>
    </source>
</reference>
<feature type="domain" description="MD-2-related lipid-recognition" evidence="1">
    <location>
        <begin position="51"/>
        <end position="165"/>
    </location>
</feature>
<dbReference type="InterPro" id="IPR003172">
    <property type="entry name" value="ML_dom"/>
</dbReference>
<dbReference type="EMBL" id="JAEAOA010001259">
    <property type="protein sequence ID" value="KAK3596425.1"/>
    <property type="molecule type" value="Genomic_DNA"/>
</dbReference>
<gene>
    <name evidence="2" type="ORF">CHS0354_020676</name>
</gene>
<protein>
    <recommendedName>
        <fullName evidence="1">MD-2-related lipid-recognition domain-containing protein</fullName>
    </recommendedName>
</protein>